<evidence type="ECO:0000256" key="5">
    <source>
        <dbReference type="ARBA" id="ARBA00023180"/>
    </source>
</evidence>
<evidence type="ECO:0000256" key="1">
    <source>
        <dbReference type="ARBA" id="ARBA00022645"/>
    </source>
</evidence>
<dbReference type="InterPro" id="IPR029058">
    <property type="entry name" value="AB_hydrolase_fold"/>
</dbReference>
<gene>
    <name evidence="7" type="ORF">B5E41_01260</name>
</gene>
<proteinExistence type="predicted"/>
<dbReference type="InterPro" id="IPR001563">
    <property type="entry name" value="Peptidase_S10"/>
</dbReference>
<reference evidence="7 8" key="1">
    <citation type="submission" date="2017-03" db="EMBL/GenBank/DDBJ databases">
        <title>Genome of strain Rhizobium sp. CNPSo 668.</title>
        <authorList>
            <person name="Ribeiro R."/>
        </authorList>
    </citation>
    <scope>NUCLEOTIDE SEQUENCE [LARGE SCALE GENOMIC DNA]</scope>
    <source>
        <strain evidence="7 8">CNPSo 668</strain>
    </source>
</reference>
<keyword evidence="3 6" id="KW-0732">Signal</keyword>
<dbReference type="AlphaFoldDB" id="A0A246E1S2"/>
<evidence type="ECO:0000313" key="8">
    <source>
        <dbReference type="Proteomes" id="UP000197269"/>
    </source>
</evidence>
<dbReference type="SUPFAM" id="SSF53474">
    <property type="entry name" value="alpha/beta-Hydrolases"/>
    <property type="match status" value="1"/>
</dbReference>
<dbReference type="PANTHER" id="PTHR11802:SF3">
    <property type="entry name" value="RETINOID-INDUCIBLE SERINE CARBOXYPEPTIDASE"/>
    <property type="match status" value="1"/>
</dbReference>
<dbReference type="RefSeq" id="WP_088390417.1">
    <property type="nucleotide sequence ID" value="NZ_MXPU01000001.1"/>
</dbReference>
<comment type="caution">
    <text evidence="7">The sequence shown here is derived from an EMBL/GenBank/DDBJ whole genome shotgun (WGS) entry which is preliminary data.</text>
</comment>
<keyword evidence="5" id="KW-0325">Glycoprotein</keyword>
<dbReference type="Gene3D" id="3.40.50.1820">
    <property type="entry name" value="alpha/beta hydrolase"/>
    <property type="match status" value="1"/>
</dbReference>
<keyword evidence="2" id="KW-0645">Protease</keyword>
<accession>A0A246E1S2</accession>
<dbReference type="GO" id="GO:0004185">
    <property type="term" value="F:serine-type carboxypeptidase activity"/>
    <property type="evidence" value="ECO:0007669"/>
    <property type="project" value="InterPro"/>
</dbReference>
<feature type="chain" id="PRO_5012264210" evidence="6">
    <location>
        <begin position="24"/>
        <end position="510"/>
    </location>
</feature>
<dbReference type="Pfam" id="PF00450">
    <property type="entry name" value="Peptidase_S10"/>
    <property type="match status" value="1"/>
</dbReference>
<dbReference type="Proteomes" id="UP000197269">
    <property type="component" value="Unassembled WGS sequence"/>
</dbReference>
<keyword evidence="4" id="KW-0378">Hydrolase</keyword>
<organism evidence="7 8">
    <name type="scientific">Rhizobium esperanzae</name>
    <dbReference type="NCBI Taxonomy" id="1967781"/>
    <lineage>
        <taxon>Bacteria</taxon>
        <taxon>Pseudomonadati</taxon>
        <taxon>Pseudomonadota</taxon>
        <taxon>Alphaproteobacteria</taxon>
        <taxon>Hyphomicrobiales</taxon>
        <taxon>Rhizobiaceae</taxon>
        <taxon>Rhizobium/Agrobacterium group</taxon>
        <taxon>Rhizobium</taxon>
    </lineage>
</organism>
<dbReference type="PANTHER" id="PTHR11802">
    <property type="entry name" value="SERINE PROTEASE FAMILY S10 SERINE CARBOXYPEPTIDASE"/>
    <property type="match status" value="1"/>
</dbReference>
<name>A0A246E1S2_9HYPH</name>
<evidence type="ECO:0000313" key="7">
    <source>
        <dbReference type="EMBL" id="OWO96948.1"/>
    </source>
</evidence>
<evidence type="ECO:0000256" key="4">
    <source>
        <dbReference type="ARBA" id="ARBA00022801"/>
    </source>
</evidence>
<evidence type="ECO:0000256" key="2">
    <source>
        <dbReference type="ARBA" id="ARBA00022670"/>
    </source>
</evidence>
<dbReference type="GO" id="GO:0006508">
    <property type="term" value="P:proteolysis"/>
    <property type="evidence" value="ECO:0007669"/>
    <property type="project" value="UniProtKB-KW"/>
</dbReference>
<dbReference type="EMBL" id="MXPU01000001">
    <property type="protein sequence ID" value="OWO96948.1"/>
    <property type="molecule type" value="Genomic_DNA"/>
</dbReference>
<evidence type="ECO:0000256" key="6">
    <source>
        <dbReference type="SAM" id="SignalP"/>
    </source>
</evidence>
<protein>
    <submittedName>
        <fullName evidence="7">Carboxypeptidase</fullName>
    </submittedName>
</protein>
<evidence type="ECO:0000256" key="3">
    <source>
        <dbReference type="ARBA" id="ARBA00022729"/>
    </source>
</evidence>
<keyword evidence="1 7" id="KW-0121">Carboxypeptidase</keyword>
<sequence>MRIRTLFLLTALMASLGPALSPAQERGGRQANVERIARDGVLKLLPADSVTEHELTVDGRKIAYTATAGTLDLFGQDGAQTGAIFYTAYVAKGGGPDRPLTFVFNGGPGAASAFLHLGLVGPKVLDFGPQARDGAHAKLVDNEHSWLDFTDLVLIDPIGTGWSRTAKADDASNYYNVNSDAQSIAKAIALYVAHNNRSNSPKYLLGESYGGFRAAKVASTLQESQGIVVAGAVMLSPLLEGQLMFDADQFALGAALELPSLAAAELDRQNGFTEEKQRQAERFALGDYLTTLAGPPPTGADAAAFYGRIAGLTGIPQDIIARNRGFPGNSFVKHSNGGSGELMSPYDASFAAPDPYPESDYDRGDDAILDGFARAYGGAFADYARNELGFKTEMTYSLLDSDISRRWEWGGGRGGGSRFQASATDDIRQLLASNTAFHLLIAHGYSDLVTPYSVSRYVVDHLPPSLADGRVGLKLYHGGHMFYTQADQRAAFTADAKAFYAARPAAQPAD</sequence>
<feature type="signal peptide" evidence="6">
    <location>
        <begin position="1"/>
        <end position="23"/>
    </location>
</feature>